<keyword evidence="1" id="KW-0472">Membrane</keyword>
<dbReference type="OrthoDB" id="9812202at2"/>
<feature type="transmembrane region" description="Helical" evidence="1">
    <location>
        <begin position="226"/>
        <end position="246"/>
    </location>
</feature>
<sequence length="250" mass="27834">MEKGKGEFRSKIWFIEKAGEIFEVRPGSQKKAREIFEMRHTSYKITVDFFKADFRITFKNSVFLAAAYLLIIPAIRGISNLDAARTAHCLEQSVALIGALILIPITKGEMGNGVKEIIYTKAWPYRKSIGIRFLCGCSMVAALVTAFAFVMRRGQCTFPFWKYVWGAVFYAVFLGLLGLVCSQIGSHVIAGYLSALGYWSLCRLQIIEEGSAAYLFPVVNGSFETGRMAVLLSADLILAGAVWRLIREGN</sequence>
<dbReference type="EMBL" id="VIRB01000058">
    <property type="protein sequence ID" value="NDO68816.1"/>
    <property type="molecule type" value="Genomic_DNA"/>
</dbReference>
<comment type="caution">
    <text evidence="2">The sequence shown here is derived from an EMBL/GenBank/DDBJ whole genome shotgun (WGS) entry which is preliminary data.</text>
</comment>
<proteinExistence type="predicted"/>
<evidence type="ECO:0000313" key="2">
    <source>
        <dbReference type="EMBL" id="NDO68816.1"/>
    </source>
</evidence>
<evidence type="ECO:0000256" key="1">
    <source>
        <dbReference type="SAM" id="Phobius"/>
    </source>
</evidence>
<dbReference type="Proteomes" id="UP000474104">
    <property type="component" value="Unassembled WGS sequence"/>
</dbReference>
<protein>
    <submittedName>
        <fullName evidence="2">Uncharacterized protein</fullName>
    </submittedName>
</protein>
<dbReference type="AlphaFoldDB" id="A0A9X5H746"/>
<gene>
    <name evidence="2" type="ORF">FMM80_09025</name>
</gene>
<feature type="transmembrane region" description="Helical" evidence="1">
    <location>
        <begin position="129"/>
        <end position="151"/>
    </location>
</feature>
<organism evidence="2 3">
    <name type="scientific">Schaedlerella arabinosiphila</name>
    <dbReference type="NCBI Taxonomy" id="2044587"/>
    <lineage>
        <taxon>Bacteria</taxon>
        <taxon>Bacillati</taxon>
        <taxon>Bacillota</taxon>
        <taxon>Clostridia</taxon>
        <taxon>Lachnospirales</taxon>
        <taxon>Lachnospiraceae</taxon>
        <taxon>Schaedlerella</taxon>
    </lineage>
</organism>
<keyword evidence="1" id="KW-0812">Transmembrane</keyword>
<evidence type="ECO:0000313" key="3">
    <source>
        <dbReference type="Proteomes" id="UP000474104"/>
    </source>
</evidence>
<feature type="transmembrane region" description="Helical" evidence="1">
    <location>
        <begin position="163"/>
        <end position="181"/>
    </location>
</feature>
<accession>A0A9X5H746</accession>
<name>A0A9X5H746_9FIRM</name>
<reference evidence="2 3" key="1">
    <citation type="submission" date="2019-07" db="EMBL/GenBank/DDBJ databases">
        <title>Draft genome sequences of 15 bacterial species constituting the stable defined intestinal microbiota of the GM15 gnotobiotic mouse model.</title>
        <authorList>
            <person name="Elie C."/>
            <person name="Mathieu A."/>
            <person name="Saliou A."/>
            <person name="Darnaud M."/>
            <person name="Leulier F."/>
            <person name="Tamellini A."/>
        </authorList>
    </citation>
    <scope>NUCLEOTIDE SEQUENCE [LARGE SCALE GENOMIC DNA]</scope>
    <source>
        <strain evidence="3">ASF 502</strain>
    </source>
</reference>
<feature type="transmembrane region" description="Helical" evidence="1">
    <location>
        <begin position="61"/>
        <end position="78"/>
    </location>
</feature>
<keyword evidence="1" id="KW-1133">Transmembrane helix</keyword>